<keyword evidence="5" id="KW-0597">Phosphoprotein</keyword>
<dbReference type="Pfam" id="PF02518">
    <property type="entry name" value="HATPase_c"/>
    <property type="match status" value="1"/>
</dbReference>
<evidence type="ECO:0000256" key="1">
    <source>
        <dbReference type="ARBA" id="ARBA00000085"/>
    </source>
</evidence>
<dbReference type="RefSeq" id="WP_254577188.1">
    <property type="nucleotide sequence ID" value="NZ_CP100595.1"/>
</dbReference>
<dbReference type="Gene3D" id="1.10.287.130">
    <property type="match status" value="1"/>
</dbReference>
<dbReference type="InterPro" id="IPR036890">
    <property type="entry name" value="HATPase_C_sf"/>
</dbReference>
<evidence type="ECO:0000256" key="3">
    <source>
        <dbReference type="ARBA" id="ARBA00012438"/>
    </source>
</evidence>
<dbReference type="EMBL" id="CP100595">
    <property type="protein sequence ID" value="UTJ07009.1"/>
    <property type="molecule type" value="Genomic_DNA"/>
</dbReference>
<evidence type="ECO:0000256" key="8">
    <source>
        <dbReference type="ARBA" id="ARBA00023136"/>
    </source>
</evidence>
<dbReference type="InterPro" id="IPR005467">
    <property type="entry name" value="His_kinase_dom"/>
</dbReference>
<evidence type="ECO:0000313" key="12">
    <source>
        <dbReference type="Proteomes" id="UP001060012"/>
    </source>
</evidence>
<evidence type="ECO:0000256" key="4">
    <source>
        <dbReference type="ARBA" id="ARBA00022475"/>
    </source>
</evidence>
<evidence type="ECO:0000256" key="6">
    <source>
        <dbReference type="ARBA" id="ARBA00022692"/>
    </source>
</evidence>
<evidence type="ECO:0000313" key="11">
    <source>
        <dbReference type="EMBL" id="UTJ07009.1"/>
    </source>
</evidence>
<dbReference type="PANTHER" id="PTHR43065">
    <property type="entry name" value="SENSOR HISTIDINE KINASE"/>
    <property type="match status" value="1"/>
</dbReference>
<comment type="catalytic activity">
    <reaction evidence="1">
        <text>ATP + protein L-histidine = ADP + protein N-phospho-L-histidine.</text>
        <dbReference type="EC" id="2.7.13.3"/>
    </reaction>
</comment>
<dbReference type="PANTHER" id="PTHR43065:SF42">
    <property type="entry name" value="TWO-COMPONENT SENSOR PPRA"/>
    <property type="match status" value="1"/>
</dbReference>
<sequence length="639" mass="75283">MLQTNEKNILNLIKYAPTFIVIVLITLVSYLYFLEKDAQNKEDIKKLKERFIEKSKQDIKNQVDIVYEYINYEKLNSTKNLKNSLKKEVHQAHRVMMYIYNKYKNTHTKEQIVIKIKDALRKHSFNDGRGYFYIYDLNAVNILHPLKPQLEGKNLLEFQDKRGNHISKDILKGLSQSDEFFYELYWNKPKFLDIQFKKITYNYIFKPYGWFIGTGEYVDDFEKTLKTKILDYIQKINYGNENYVFVIDYKGNYLSHISKNYIGLNRLELKDSNSFYITKEIIKTAKNGDGYLTYNSTVKPKTGKSYEKTTYIKGFDYWKWAIATGFYMDELESNLKAIEKEAKLRKQDGLYTIFIFGLLLSSIFILISIFLSRQLKLRFLKHKKELISQINKNNEKDLILSQQAKMAAMGEMIGNIAHQWRQPLNAITTQSSGLKFKNEFSSIEKKEINESMDNITHTVEYLSNTIDDFKDFFNPNKQYVSFTINELFIKVEKLLGVHFKNRGIEIIKDIDDIQVSGYENELLQVIINIFNNAKDEFERKSIEKRYIFVKATQENEKVIITIKDNAFGIPEEIIKEIFKSHFTTKEKSNGTGIGLYMSKQILKRFAKGDIEASNETYKYKDVSYKGACFKLRILKDFSL</sequence>
<feature type="transmembrane region" description="Helical" evidence="9">
    <location>
        <begin position="350"/>
        <end position="371"/>
    </location>
</feature>
<name>A0ABY5E4C8_9BACT</name>
<evidence type="ECO:0000256" key="5">
    <source>
        <dbReference type="ARBA" id="ARBA00022553"/>
    </source>
</evidence>
<gene>
    <name evidence="11" type="ORF">NJU99_02635</name>
</gene>
<accession>A0ABY5E4C8</accession>
<feature type="transmembrane region" description="Helical" evidence="9">
    <location>
        <begin position="12"/>
        <end position="33"/>
    </location>
</feature>
<protein>
    <recommendedName>
        <fullName evidence="3">histidine kinase</fullName>
        <ecNumber evidence="3">2.7.13.3</ecNumber>
    </recommendedName>
</protein>
<dbReference type="InterPro" id="IPR003661">
    <property type="entry name" value="HisK_dim/P_dom"/>
</dbReference>
<dbReference type="Gene3D" id="3.30.565.10">
    <property type="entry name" value="Histidine kinase-like ATPase, C-terminal domain"/>
    <property type="match status" value="1"/>
</dbReference>
<dbReference type="CDD" id="cd00082">
    <property type="entry name" value="HisKA"/>
    <property type="match status" value="1"/>
</dbReference>
<keyword evidence="7 9" id="KW-1133">Transmembrane helix</keyword>
<keyword evidence="12" id="KW-1185">Reference proteome</keyword>
<reference evidence="11" key="1">
    <citation type="submission" date="2022-07" db="EMBL/GenBank/DDBJ databases">
        <title>Arcobacter roscoffensis sp. nov., a marine bacterium isolated from coastal seawater collected from Roscoff, France.</title>
        <authorList>
            <person name="Pascual J."/>
            <person name="Lepeaux C."/>
            <person name="Methner A."/>
            <person name="Overmann J."/>
        </authorList>
    </citation>
    <scope>NUCLEOTIDE SEQUENCE</scope>
    <source>
        <strain evidence="11">ARW1-2F2</strain>
    </source>
</reference>
<keyword evidence="4" id="KW-1003">Cell membrane</keyword>
<dbReference type="InterPro" id="IPR033480">
    <property type="entry name" value="sCache_2"/>
</dbReference>
<organism evidence="11 12">
    <name type="scientific">Arcobacter roscoffensis</name>
    <dbReference type="NCBI Taxonomy" id="2961520"/>
    <lineage>
        <taxon>Bacteria</taxon>
        <taxon>Pseudomonadati</taxon>
        <taxon>Campylobacterota</taxon>
        <taxon>Epsilonproteobacteria</taxon>
        <taxon>Campylobacterales</taxon>
        <taxon>Arcobacteraceae</taxon>
        <taxon>Arcobacter</taxon>
    </lineage>
</organism>
<dbReference type="InterPro" id="IPR004010">
    <property type="entry name" value="Double_Cache_2"/>
</dbReference>
<dbReference type="InterPro" id="IPR003594">
    <property type="entry name" value="HATPase_dom"/>
</dbReference>
<dbReference type="PRINTS" id="PR00344">
    <property type="entry name" value="BCTRLSENSOR"/>
</dbReference>
<evidence type="ECO:0000256" key="2">
    <source>
        <dbReference type="ARBA" id="ARBA00004651"/>
    </source>
</evidence>
<dbReference type="InterPro" id="IPR036097">
    <property type="entry name" value="HisK_dim/P_sf"/>
</dbReference>
<dbReference type="InterPro" id="IPR004358">
    <property type="entry name" value="Sig_transdc_His_kin-like_C"/>
</dbReference>
<evidence type="ECO:0000256" key="9">
    <source>
        <dbReference type="SAM" id="Phobius"/>
    </source>
</evidence>
<dbReference type="PROSITE" id="PS50109">
    <property type="entry name" value="HIS_KIN"/>
    <property type="match status" value="1"/>
</dbReference>
<keyword evidence="6 9" id="KW-0812">Transmembrane</keyword>
<evidence type="ECO:0000256" key="7">
    <source>
        <dbReference type="ARBA" id="ARBA00022989"/>
    </source>
</evidence>
<dbReference type="Proteomes" id="UP001060012">
    <property type="component" value="Chromosome"/>
</dbReference>
<dbReference type="SUPFAM" id="SSF47384">
    <property type="entry name" value="Homodimeric domain of signal transducing histidine kinase"/>
    <property type="match status" value="1"/>
</dbReference>
<evidence type="ECO:0000259" key="10">
    <source>
        <dbReference type="PROSITE" id="PS50109"/>
    </source>
</evidence>
<dbReference type="SMART" id="SM00387">
    <property type="entry name" value="HATPase_c"/>
    <property type="match status" value="1"/>
</dbReference>
<dbReference type="Gene3D" id="3.30.450.20">
    <property type="entry name" value="PAS domain"/>
    <property type="match status" value="2"/>
</dbReference>
<keyword evidence="8 9" id="KW-0472">Membrane</keyword>
<dbReference type="SMART" id="SM01049">
    <property type="entry name" value="Cache_2"/>
    <property type="match status" value="2"/>
</dbReference>
<feature type="domain" description="Histidine kinase" evidence="10">
    <location>
        <begin position="415"/>
        <end position="637"/>
    </location>
</feature>
<dbReference type="SUPFAM" id="SSF55874">
    <property type="entry name" value="ATPase domain of HSP90 chaperone/DNA topoisomerase II/histidine kinase"/>
    <property type="match status" value="1"/>
</dbReference>
<dbReference type="EC" id="2.7.13.3" evidence="3"/>
<proteinExistence type="predicted"/>
<dbReference type="Pfam" id="PF08269">
    <property type="entry name" value="dCache_2"/>
    <property type="match status" value="1"/>
</dbReference>
<comment type="subcellular location">
    <subcellularLocation>
        <location evidence="2">Cell membrane</location>
        <topology evidence="2">Multi-pass membrane protein</topology>
    </subcellularLocation>
</comment>